<dbReference type="Proteomes" id="UP000322362">
    <property type="component" value="Unassembled WGS sequence"/>
</dbReference>
<dbReference type="EMBL" id="VTAV01000001">
    <property type="protein sequence ID" value="TYR38529.1"/>
    <property type="molecule type" value="Genomic_DNA"/>
</dbReference>
<name>A0A5D4HFE8_9SPHI</name>
<reference evidence="1 2" key="1">
    <citation type="submission" date="2019-08" db="EMBL/GenBank/DDBJ databases">
        <title>Phlebobacter frassis gen. nov. sp. nov., a new member of family Sphingobacteriaceae isolated from sand fly rearing media.</title>
        <authorList>
            <person name="Kakumanu M.L."/>
            <person name="Marayati B.F."/>
            <person name="Wada-Katsumata A."/>
            <person name="Wasserberg G."/>
            <person name="Schal C."/>
            <person name="Apperson C.S."/>
            <person name="Ponnusamy L."/>
        </authorList>
    </citation>
    <scope>NUCLEOTIDE SEQUENCE [LARGE SCALE GENOMIC DNA]</scope>
    <source>
        <strain evidence="1 2">SSI9</strain>
    </source>
</reference>
<accession>A0A5D4HFE8</accession>
<proteinExistence type="predicted"/>
<evidence type="ECO:0000313" key="1">
    <source>
        <dbReference type="EMBL" id="TYR38529.1"/>
    </source>
</evidence>
<evidence type="ECO:0000313" key="2">
    <source>
        <dbReference type="Proteomes" id="UP000322362"/>
    </source>
</evidence>
<organism evidence="1 2">
    <name type="scientific">Sphingobacterium phlebotomi</name>
    <dbReference type="NCBI Taxonomy" id="2605433"/>
    <lineage>
        <taxon>Bacteria</taxon>
        <taxon>Pseudomonadati</taxon>
        <taxon>Bacteroidota</taxon>
        <taxon>Sphingobacteriia</taxon>
        <taxon>Sphingobacteriales</taxon>
        <taxon>Sphingobacteriaceae</taxon>
        <taxon>Sphingobacterium</taxon>
    </lineage>
</organism>
<protein>
    <submittedName>
        <fullName evidence="1">Uncharacterized protein</fullName>
    </submittedName>
</protein>
<sequence>MWQCNPNRCTYSRCSRYSHPY</sequence>
<comment type="caution">
    <text evidence="1">The sequence shown here is derived from an EMBL/GenBank/DDBJ whole genome shotgun (WGS) entry which is preliminary data.</text>
</comment>
<keyword evidence="2" id="KW-1185">Reference proteome</keyword>
<gene>
    <name evidence="1" type="ORF">FXV77_03965</name>
</gene>
<dbReference type="AlphaFoldDB" id="A0A5D4HFE8"/>